<dbReference type="OrthoDB" id="9806127at2"/>
<keyword evidence="5" id="KW-0547">Nucleotide-binding</keyword>
<dbReference type="GO" id="GO:0140359">
    <property type="term" value="F:ABC-type transporter activity"/>
    <property type="evidence" value="ECO:0007669"/>
    <property type="project" value="InterPro"/>
</dbReference>
<dbReference type="CDD" id="cd07346">
    <property type="entry name" value="ABC_6TM_exporters"/>
    <property type="match status" value="1"/>
</dbReference>
<evidence type="ECO:0000256" key="1">
    <source>
        <dbReference type="ARBA" id="ARBA00004651"/>
    </source>
</evidence>
<dbReference type="Gene3D" id="1.20.1560.10">
    <property type="entry name" value="ABC transporter type 1, transmembrane domain"/>
    <property type="match status" value="1"/>
</dbReference>
<dbReference type="GO" id="GO:0034040">
    <property type="term" value="F:ATPase-coupled lipid transmembrane transporter activity"/>
    <property type="evidence" value="ECO:0007669"/>
    <property type="project" value="TreeGrafter"/>
</dbReference>
<feature type="transmembrane region" description="Helical" evidence="9">
    <location>
        <begin position="152"/>
        <end position="173"/>
    </location>
</feature>
<proteinExistence type="predicted"/>
<accession>A0A0B7GVG3</accession>
<dbReference type="GO" id="GO:0005886">
    <property type="term" value="C:plasma membrane"/>
    <property type="evidence" value="ECO:0007669"/>
    <property type="project" value="UniProtKB-SubCell"/>
</dbReference>
<dbReference type="PROSITE" id="PS50893">
    <property type="entry name" value="ABC_TRANSPORTER_2"/>
    <property type="match status" value="1"/>
</dbReference>
<evidence type="ECO:0000256" key="8">
    <source>
        <dbReference type="ARBA" id="ARBA00023136"/>
    </source>
</evidence>
<sequence>MPSDLIKGVNEEYFNTEKPVKTFLHLFKYQKINIIFSALFFIVKNSPAWALPIVTANIINYLSNALQQPQNRAAEIKMIIINLAVFGVLALQNILTHTLFIYFLAKAVRNIEANLRLSIIRRLQQLSVAFHDKTSSGAIQAKVLRDVESIRSVIMVLMNMYLPAFASFILAFSVTMYKAPIISLVYAAAIPIVLLLMKLFRGRMKRTNAVLRHDMEEMTSEVSEMIAMLPVTKAHGLEDAEIAKMEKKFKFVFQNGMKLDIVSAVFGSANWVAFQFLQIACLVITVSFALAGKIGTGDVILYHGFFNLVLGSVATIINAYPDITRGMEAIRSIGDILESDEIEFNETKPTVQKVSGLVRFENVSFRYPDLQMHALDNINFTVQAGETVAFVGESGSGKSTIMQLIMGLRHPQEGRVVIDDFDLAEVNLQSFRKHIAVVPQSVVLFSGSIQDNITYGLPNVGDEAILRAAKLANALEFIEKLPEGFQTKVGEHGAKLSGGQRQRIAIARALIRNPDILIFDEATSALDVISEKLVQDAIDTMVKGKTCFIVAHRLSTIRSADKLFVLRKGEIVESGTYQELINANGEFARLQSLQTR</sequence>
<evidence type="ECO:0000256" key="2">
    <source>
        <dbReference type="ARBA" id="ARBA00022448"/>
    </source>
</evidence>
<evidence type="ECO:0000259" key="10">
    <source>
        <dbReference type="PROSITE" id="PS50893"/>
    </source>
</evidence>
<dbReference type="InterPro" id="IPR027417">
    <property type="entry name" value="P-loop_NTPase"/>
</dbReference>
<keyword evidence="6 12" id="KW-0067">ATP-binding</keyword>
<evidence type="ECO:0000256" key="7">
    <source>
        <dbReference type="ARBA" id="ARBA00022989"/>
    </source>
</evidence>
<evidence type="ECO:0000256" key="4">
    <source>
        <dbReference type="ARBA" id="ARBA00022692"/>
    </source>
</evidence>
<evidence type="ECO:0000313" key="13">
    <source>
        <dbReference type="Proteomes" id="UP000042527"/>
    </source>
</evidence>
<dbReference type="SMART" id="SM00382">
    <property type="entry name" value="AAA"/>
    <property type="match status" value="1"/>
</dbReference>
<dbReference type="PANTHER" id="PTHR24221">
    <property type="entry name" value="ATP-BINDING CASSETTE SUB-FAMILY B"/>
    <property type="match status" value="1"/>
</dbReference>
<feature type="transmembrane region" description="Helical" evidence="9">
    <location>
        <begin position="79"/>
        <end position="105"/>
    </location>
</feature>
<evidence type="ECO:0000256" key="3">
    <source>
        <dbReference type="ARBA" id="ARBA00022475"/>
    </source>
</evidence>
<dbReference type="SUPFAM" id="SSF90123">
    <property type="entry name" value="ABC transporter transmembrane region"/>
    <property type="match status" value="1"/>
</dbReference>
<dbReference type="PANTHER" id="PTHR24221:SF654">
    <property type="entry name" value="ATP-BINDING CASSETTE SUB-FAMILY B MEMBER 6"/>
    <property type="match status" value="1"/>
</dbReference>
<dbReference type="Gene3D" id="3.40.50.300">
    <property type="entry name" value="P-loop containing nucleotide triphosphate hydrolases"/>
    <property type="match status" value="1"/>
</dbReference>
<dbReference type="GO" id="GO:0016887">
    <property type="term" value="F:ATP hydrolysis activity"/>
    <property type="evidence" value="ECO:0007669"/>
    <property type="project" value="InterPro"/>
</dbReference>
<dbReference type="InterPro" id="IPR003593">
    <property type="entry name" value="AAA+_ATPase"/>
</dbReference>
<dbReference type="InterPro" id="IPR011527">
    <property type="entry name" value="ABC1_TM_dom"/>
</dbReference>
<keyword evidence="3" id="KW-1003">Cell membrane</keyword>
<name>A0A0B7GVG3_TREPH</name>
<keyword evidence="13" id="KW-1185">Reference proteome</keyword>
<keyword evidence="7 9" id="KW-1133">Transmembrane helix</keyword>
<protein>
    <submittedName>
        <fullName evidence="12">ABC transporter, ATP-binding protein</fullName>
    </submittedName>
</protein>
<reference evidence="13" key="1">
    <citation type="submission" date="2015-01" db="EMBL/GenBank/DDBJ databases">
        <authorList>
            <person name="Manzoor Shahid"/>
            <person name="Zubair Saima"/>
        </authorList>
    </citation>
    <scope>NUCLEOTIDE SEQUENCE [LARGE SCALE GENOMIC DNA]</scope>
    <source>
        <strain evidence="13">V1</strain>
    </source>
</reference>
<dbReference type="Pfam" id="PF00664">
    <property type="entry name" value="ABC_membrane"/>
    <property type="match status" value="1"/>
</dbReference>
<dbReference type="PROSITE" id="PS50929">
    <property type="entry name" value="ABC_TM1F"/>
    <property type="match status" value="1"/>
</dbReference>
<feature type="domain" description="ABC transporter" evidence="10">
    <location>
        <begin position="358"/>
        <end position="593"/>
    </location>
</feature>
<organism evidence="12 13">
    <name type="scientific">Treponema phagedenis</name>
    <dbReference type="NCBI Taxonomy" id="162"/>
    <lineage>
        <taxon>Bacteria</taxon>
        <taxon>Pseudomonadati</taxon>
        <taxon>Spirochaetota</taxon>
        <taxon>Spirochaetia</taxon>
        <taxon>Spirochaetales</taxon>
        <taxon>Treponemataceae</taxon>
        <taxon>Treponema</taxon>
    </lineage>
</organism>
<dbReference type="Proteomes" id="UP000042527">
    <property type="component" value="Unassembled WGS sequence"/>
</dbReference>
<evidence type="ECO:0000256" key="5">
    <source>
        <dbReference type="ARBA" id="ARBA00022741"/>
    </source>
</evidence>
<dbReference type="InterPro" id="IPR003439">
    <property type="entry name" value="ABC_transporter-like_ATP-bd"/>
</dbReference>
<dbReference type="Pfam" id="PF00005">
    <property type="entry name" value="ABC_tran"/>
    <property type="match status" value="1"/>
</dbReference>
<evidence type="ECO:0000313" key="12">
    <source>
        <dbReference type="EMBL" id="CEM61527.1"/>
    </source>
</evidence>
<keyword evidence="8 9" id="KW-0472">Membrane</keyword>
<feature type="domain" description="ABC transmembrane type-1" evidence="11">
    <location>
        <begin position="50"/>
        <end position="325"/>
    </location>
</feature>
<dbReference type="SUPFAM" id="SSF52540">
    <property type="entry name" value="P-loop containing nucleoside triphosphate hydrolases"/>
    <property type="match status" value="1"/>
</dbReference>
<dbReference type="FunFam" id="3.40.50.300:FF:000221">
    <property type="entry name" value="Multidrug ABC transporter ATP-binding protein"/>
    <property type="match status" value="1"/>
</dbReference>
<dbReference type="AlphaFoldDB" id="A0A0B7GVG3"/>
<feature type="transmembrane region" description="Helical" evidence="9">
    <location>
        <begin position="179"/>
        <end position="197"/>
    </location>
</feature>
<dbReference type="InterPro" id="IPR017871">
    <property type="entry name" value="ABC_transporter-like_CS"/>
</dbReference>
<evidence type="ECO:0000259" key="11">
    <source>
        <dbReference type="PROSITE" id="PS50929"/>
    </source>
</evidence>
<evidence type="ECO:0000256" key="9">
    <source>
        <dbReference type="SAM" id="Phobius"/>
    </source>
</evidence>
<dbReference type="GO" id="GO:0005524">
    <property type="term" value="F:ATP binding"/>
    <property type="evidence" value="ECO:0007669"/>
    <property type="project" value="UniProtKB-KW"/>
</dbReference>
<keyword evidence="2" id="KW-0813">Transport</keyword>
<feature type="transmembrane region" description="Helical" evidence="9">
    <location>
        <begin position="34"/>
        <end position="59"/>
    </location>
</feature>
<feature type="transmembrane region" description="Helical" evidence="9">
    <location>
        <begin position="300"/>
        <end position="321"/>
    </location>
</feature>
<evidence type="ECO:0000256" key="6">
    <source>
        <dbReference type="ARBA" id="ARBA00022840"/>
    </source>
</evidence>
<comment type="subcellular location">
    <subcellularLocation>
        <location evidence="1">Cell membrane</location>
        <topology evidence="1">Multi-pass membrane protein</topology>
    </subcellularLocation>
</comment>
<dbReference type="InterPro" id="IPR036640">
    <property type="entry name" value="ABC1_TM_sf"/>
</dbReference>
<feature type="transmembrane region" description="Helical" evidence="9">
    <location>
        <begin position="271"/>
        <end position="294"/>
    </location>
</feature>
<gene>
    <name evidence="12" type="ORF">TPHV1_20064</name>
</gene>
<dbReference type="RefSeq" id="WP_044634537.1">
    <property type="nucleotide sequence ID" value="NZ_CDNC01000012.1"/>
</dbReference>
<dbReference type="InterPro" id="IPR039421">
    <property type="entry name" value="Type_1_exporter"/>
</dbReference>
<dbReference type="EMBL" id="CDNC01000012">
    <property type="protein sequence ID" value="CEM61527.1"/>
    <property type="molecule type" value="Genomic_DNA"/>
</dbReference>
<keyword evidence="4 9" id="KW-0812">Transmembrane</keyword>
<dbReference type="PROSITE" id="PS00211">
    <property type="entry name" value="ABC_TRANSPORTER_1"/>
    <property type="match status" value="1"/>
</dbReference>